<name>A0A3R7Q6K9_PENVA</name>
<feature type="compositionally biased region" description="Polar residues" evidence="1">
    <location>
        <begin position="366"/>
        <end position="376"/>
    </location>
</feature>
<feature type="compositionally biased region" description="Low complexity" evidence="1">
    <location>
        <begin position="377"/>
        <end position="390"/>
    </location>
</feature>
<feature type="compositionally biased region" description="Polar residues" evidence="1">
    <location>
        <begin position="251"/>
        <end position="265"/>
    </location>
</feature>
<accession>A0A3R7Q6K9</accession>
<proteinExistence type="predicted"/>
<evidence type="ECO:0000313" key="2">
    <source>
        <dbReference type="EMBL" id="ROT69875.1"/>
    </source>
</evidence>
<feature type="region of interest" description="Disordered" evidence="1">
    <location>
        <begin position="1"/>
        <end position="415"/>
    </location>
</feature>
<evidence type="ECO:0000256" key="1">
    <source>
        <dbReference type="SAM" id="MobiDB-lite"/>
    </source>
</evidence>
<sequence length="961" mass="103222">MADTVSTQCSQDDGEPGSALATAAPVVQATPGGSQALETQTSSKPPPKMSLEVPVVCITPPSPIPGDSQDKPAESSPEKPNRVDGDPLQYLSCEVPNVSTKHPAAAAKESSLGVVPDINLDPLKHKQESTVLGGSEESRKEHEEQINVQIKSPLDNCPANHPLTDAERSVEKSDTRVEISTEKAASFESVSDSVTTCNESSTEKLTSESETSLKTSDEVGNATLENIPDSASLTEKNNTDHGAELSEDNTKNISPSSKDQTTPLTSSSSSVTEENVKEVVSSSSQEQVQAPVSENRASKVPLVLTDRSSSLPTVFSDQQSSKVPSAANQSSGSPLSCPSALADTLQSASSKEESNSSAVSDCSVSKNAHSSRTVQNSSSECGVEVEQSEVSSERSKEKTTDSISVTENLKEPLESEDVAKASKLTIKKVDEINDDHEVNTVDTTKVLSEQNVAHEVPVETIPVIVNTEEREQVKIGREVQGNFVSPVIPSSHSSAIASPDNVSSVDAEQLQPVTIGSSLQPLEEVQEASVSGDPSFAAADLALIDSSADEADSIGGLVINSVIGAADGVADFHPDEMETDRELTDISASAPHTVGENCDNVDSSDEIEPSAKRMRFENGGDDIEDKLQTSRNVNIKVSPIKNGHGLWDACKLRQILLEKGTIMLRLHASVDHMEMNDSDKENKDVDFTGIMIEIKDDDQDHILGLASLEPDADLCDPLAIGLTHNLDHTSPPHYSRGYPHHPRGRSTTLQPAMTRPVFKHLQSPPHSQHYMKQDLLGHPQPLEFEEPQLGTTEWAGKEYYGGLLLQRKAFPPSQYPGMSPAPPPPPRGRKRGRPPLSSRRGHCPPGGFPRSSPSKSRAYGKRHPEPIKYRPPTPPHHLLVSTLLKLNKSHYMANKAESKKVMKHLENLKHDILPGDGKKLSSTGSFEPTHGGDCLILVTQNGTGSKEGEECRSCDKNEEGM</sequence>
<feature type="compositionally biased region" description="Polar residues" evidence="1">
    <location>
        <begin position="188"/>
        <end position="198"/>
    </location>
</feature>
<feature type="compositionally biased region" description="Basic and acidic residues" evidence="1">
    <location>
        <begin position="136"/>
        <end position="145"/>
    </location>
</feature>
<dbReference type="AlphaFoldDB" id="A0A3R7Q6K9"/>
<keyword evidence="3" id="KW-1185">Reference proteome</keyword>
<feature type="compositionally biased region" description="Basic and acidic residues" evidence="1">
    <location>
        <begin position="237"/>
        <end position="250"/>
    </location>
</feature>
<feature type="compositionally biased region" description="Polar residues" evidence="1">
    <location>
        <begin position="1"/>
        <end position="11"/>
    </location>
</feature>
<feature type="compositionally biased region" description="Basic and acidic residues" evidence="1">
    <location>
        <begin position="164"/>
        <end position="181"/>
    </location>
</feature>
<feature type="compositionally biased region" description="Basic and acidic residues" evidence="1">
    <location>
        <begin position="391"/>
        <end position="400"/>
    </location>
</feature>
<feature type="compositionally biased region" description="Low complexity" evidence="1">
    <location>
        <begin position="266"/>
        <end position="294"/>
    </location>
</feature>
<reference evidence="2 3" key="2">
    <citation type="submission" date="2019-01" db="EMBL/GenBank/DDBJ databases">
        <title>The decoding of complex shrimp genome reveals the adaptation for benthos swimmer, frequently molting mechanism and breeding impact on genome.</title>
        <authorList>
            <person name="Sun Y."/>
            <person name="Gao Y."/>
            <person name="Yu Y."/>
        </authorList>
    </citation>
    <scope>NUCLEOTIDE SEQUENCE [LARGE SCALE GENOMIC DNA]</scope>
    <source>
        <tissue evidence="2">Muscle</tissue>
    </source>
</reference>
<feature type="compositionally biased region" description="Low complexity" evidence="1">
    <location>
        <begin position="355"/>
        <end position="365"/>
    </location>
</feature>
<comment type="caution">
    <text evidence="2">The sequence shown here is derived from an EMBL/GenBank/DDBJ whole genome shotgun (WGS) entry which is preliminary data.</text>
</comment>
<reference evidence="2 3" key="1">
    <citation type="submission" date="2018-04" db="EMBL/GenBank/DDBJ databases">
        <authorList>
            <person name="Zhang X."/>
            <person name="Yuan J."/>
            <person name="Li F."/>
            <person name="Xiang J."/>
        </authorList>
    </citation>
    <scope>NUCLEOTIDE SEQUENCE [LARGE SCALE GENOMIC DNA]</scope>
    <source>
        <tissue evidence="2">Muscle</tissue>
    </source>
</reference>
<dbReference type="EMBL" id="QCYY01002508">
    <property type="protein sequence ID" value="ROT69875.1"/>
    <property type="molecule type" value="Genomic_DNA"/>
</dbReference>
<feature type="region of interest" description="Disordered" evidence="1">
    <location>
        <begin position="810"/>
        <end position="875"/>
    </location>
</feature>
<organism evidence="2 3">
    <name type="scientific">Penaeus vannamei</name>
    <name type="common">Whiteleg shrimp</name>
    <name type="synonym">Litopenaeus vannamei</name>
    <dbReference type="NCBI Taxonomy" id="6689"/>
    <lineage>
        <taxon>Eukaryota</taxon>
        <taxon>Metazoa</taxon>
        <taxon>Ecdysozoa</taxon>
        <taxon>Arthropoda</taxon>
        <taxon>Crustacea</taxon>
        <taxon>Multicrustacea</taxon>
        <taxon>Malacostraca</taxon>
        <taxon>Eumalacostraca</taxon>
        <taxon>Eucarida</taxon>
        <taxon>Decapoda</taxon>
        <taxon>Dendrobranchiata</taxon>
        <taxon>Penaeoidea</taxon>
        <taxon>Penaeidae</taxon>
        <taxon>Penaeus</taxon>
    </lineage>
</organism>
<evidence type="ECO:0000313" key="3">
    <source>
        <dbReference type="Proteomes" id="UP000283509"/>
    </source>
</evidence>
<feature type="compositionally biased region" description="Polar residues" evidence="1">
    <location>
        <begin position="31"/>
        <end position="43"/>
    </location>
</feature>
<dbReference type="Proteomes" id="UP000283509">
    <property type="component" value="Unassembled WGS sequence"/>
</dbReference>
<protein>
    <submittedName>
        <fullName evidence="2">Uncharacterized protein</fullName>
    </submittedName>
</protein>
<dbReference type="OrthoDB" id="6348248at2759"/>
<gene>
    <name evidence="2" type="ORF">C7M84_011901</name>
</gene>
<feature type="compositionally biased region" description="Basic and acidic residues" evidence="1">
    <location>
        <begin position="68"/>
        <end position="85"/>
    </location>
</feature>
<feature type="compositionally biased region" description="Polar residues" evidence="1">
    <location>
        <begin position="306"/>
        <end position="336"/>
    </location>
</feature>